<dbReference type="Pfam" id="PF00497">
    <property type="entry name" value="SBP_bac_3"/>
    <property type="match status" value="1"/>
</dbReference>
<dbReference type="InterPro" id="IPR005467">
    <property type="entry name" value="His_kinase_dom"/>
</dbReference>
<feature type="modified residue" description="4-aspartylphosphate" evidence="16">
    <location>
        <position position="1054"/>
    </location>
</feature>
<dbReference type="Pfam" id="PF01627">
    <property type="entry name" value="Hpt"/>
    <property type="match status" value="1"/>
</dbReference>
<dbReference type="Pfam" id="PF00072">
    <property type="entry name" value="Response_reg"/>
    <property type="match status" value="1"/>
</dbReference>
<dbReference type="InterPro" id="IPR036097">
    <property type="entry name" value="HisK_dim/P_sf"/>
</dbReference>
<dbReference type="EC" id="2.7.13.3" evidence="3"/>
<keyword evidence="12 17" id="KW-1133">Transmembrane helix</keyword>
<keyword evidence="8 17" id="KW-0812">Transmembrane</keyword>
<gene>
    <name evidence="21" type="ORF">QWJ08_10985</name>
</gene>
<evidence type="ECO:0000256" key="7">
    <source>
        <dbReference type="ARBA" id="ARBA00022679"/>
    </source>
</evidence>
<dbReference type="InterPro" id="IPR001638">
    <property type="entry name" value="Solute-binding_3/MltF_N"/>
</dbReference>
<dbReference type="InterPro" id="IPR036641">
    <property type="entry name" value="HPT_dom_sf"/>
</dbReference>
<evidence type="ECO:0000259" key="20">
    <source>
        <dbReference type="PROSITE" id="PS50894"/>
    </source>
</evidence>
<dbReference type="PANTHER" id="PTHR43047:SF72">
    <property type="entry name" value="OSMOSENSING HISTIDINE PROTEIN KINASE SLN1"/>
    <property type="match status" value="1"/>
</dbReference>
<evidence type="ECO:0000256" key="10">
    <source>
        <dbReference type="ARBA" id="ARBA00022801"/>
    </source>
</evidence>
<dbReference type="Gene3D" id="3.40.190.10">
    <property type="entry name" value="Periplasmic binding protein-like II"/>
    <property type="match status" value="4"/>
</dbReference>
<evidence type="ECO:0000256" key="5">
    <source>
        <dbReference type="ARBA" id="ARBA00022519"/>
    </source>
</evidence>
<dbReference type="InterPro" id="IPR003661">
    <property type="entry name" value="HisK_dim/P_dom"/>
</dbReference>
<feature type="domain" description="HPt" evidence="20">
    <location>
        <begin position="1149"/>
        <end position="1247"/>
    </location>
</feature>
<dbReference type="RefSeq" id="WP_289962017.1">
    <property type="nucleotide sequence ID" value="NZ_JAUEOZ010000001.1"/>
</dbReference>
<keyword evidence="4" id="KW-1003">Cell membrane</keyword>
<comment type="catalytic activity">
    <reaction evidence="1">
        <text>ATP + protein L-histidine = ADP + protein N-phospho-L-histidine.</text>
        <dbReference type="EC" id="2.7.13.3"/>
    </reaction>
</comment>
<evidence type="ECO:0000256" key="11">
    <source>
        <dbReference type="ARBA" id="ARBA00022840"/>
    </source>
</evidence>
<sequence>MITRLLTYIALICSSFSAATAFGNELVLTDEQQAYLKQHREITVGVSSTSWRPYFDIDQLGAYYGINIDYLSNIATLLNVTLKYKSYPSVEALLEAVEHKQVDAAVGFSLTPEREERFAFSKPFFSGTIAAWYRKRQFAFLGQTELNWTCVQGTVYCRYISQVDIGRLIPVASFDEAMQLVNEGRADAVVANFVSLTEYLDTHDVIRGSIKIPEWLPNESVSLITAKGNHGLVELVDLVLTREAQGLNTPSIVSNNPYHLSDKFLSAYRERNPLGKRLIYSMSESAFPILFRNQEGKIDGMLPDFLKILQARSGLSFQFYPPESEGHDFTTRRPVDFFPVVYTGRAHSPSWLVTQPFYQVEYSQLVVRGAMFAAQDTRPEGMLMHTEGEPVQALDNTFEGIHRYNNIQALLDDLMRGKLRSAFVPKDIAKSLLLQTGMDQLSLKQSGSMVLNMAFAVDRHNPFLLDVLNSVLETVDNNEVEKLVRSYRQFQLVYGFEKDHVLNWATAVAAIVVLILIASFFAYSNLRLKISVSKQKVSEQEGEKKWLQKIINELPYMVFIHDEQHNLMLSNCARYRSGECRQCLIQDYYTQTPCVEDYWQIQRVLEHDEQLVEDCRTQGCQLGLSYVHRERKCITSVKTGQKFVLTVIQDISEQKERENALIEAEKTAQSAVIARERFLATISHELRTPIVGLLGSLEIARRAAVSKDVGQLLEQAVFSSQHLNSLVDEILDFSQLEAGALSIQPTSTFLLQTIGDVLRSFELKVQQKGLQYTINIHPFRAKLVQMDATRFAQIIGNLLSNAIKFTEEGGITVDVLVDQSGLEVFIEDTGIGMTEQQISVVRTPFTQADNSISRRFGGTGLGLSIVDKLVACMQGSFQIESCFGQGTKVHVSIPLDVESEFSGELQQIALGDLQASFAVLCDWAQWLPVFGVTEAQTAYHLSYQESGLLSLTRTQSSDKVDEPLCVPCYPDQLYSWLLSAITPAVTRGEVHWTQPAVRFNGCVLVAEDNPINQNIMARQLTELGVKVLLANDGEQAWDLLLQESHGSVDLLITDVHMPRLDGYQLAHRVRRSQEWRSLPIIACTAEDSRSARFQSEQQAIDAVLCKPYTLESLASLLLPFLTTDVASDIIIESEQGGNGIFSPESIDATIDSTIAWLGAFSLEEASEIATLFVSTMQQDVEHLLQAYGETEIRAVIHRIKGGASAVGAEDIRQLCIEGENVPSTQLSNVQKNLVERVTSQVQRVRQWQQMILEAAQNE</sequence>
<accession>A0ABT7Y1J3</accession>
<dbReference type="PROSITE" id="PS50894">
    <property type="entry name" value="HPT"/>
    <property type="match status" value="1"/>
</dbReference>
<dbReference type="InterPro" id="IPR004358">
    <property type="entry name" value="Sig_transdc_His_kin-like_C"/>
</dbReference>
<evidence type="ECO:0000256" key="4">
    <source>
        <dbReference type="ARBA" id="ARBA00022475"/>
    </source>
</evidence>
<proteinExistence type="predicted"/>
<dbReference type="Gene3D" id="1.20.120.160">
    <property type="entry name" value="HPT domain"/>
    <property type="match status" value="1"/>
</dbReference>
<keyword evidence="10" id="KW-0378">Hydrolase</keyword>
<dbReference type="Gene3D" id="1.10.287.130">
    <property type="match status" value="1"/>
</dbReference>
<dbReference type="Gene3D" id="3.30.565.10">
    <property type="entry name" value="Histidine kinase-like ATPase, C-terminal domain"/>
    <property type="match status" value="1"/>
</dbReference>
<evidence type="ECO:0000313" key="22">
    <source>
        <dbReference type="Proteomes" id="UP001169719"/>
    </source>
</evidence>
<evidence type="ECO:0000256" key="9">
    <source>
        <dbReference type="ARBA" id="ARBA00022777"/>
    </source>
</evidence>
<dbReference type="InterPro" id="IPR036890">
    <property type="entry name" value="HATPase_C_sf"/>
</dbReference>
<organism evidence="21 22">
    <name type="scientific">Vibrio agarivorans</name>
    <dbReference type="NCBI Taxonomy" id="153622"/>
    <lineage>
        <taxon>Bacteria</taxon>
        <taxon>Pseudomonadati</taxon>
        <taxon>Pseudomonadota</taxon>
        <taxon>Gammaproteobacteria</taxon>
        <taxon>Vibrionales</taxon>
        <taxon>Vibrionaceae</taxon>
        <taxon>Vibrio</taxon>
    </lineage>
</organism>
<dbReference type="PROSITE" id="PS50109">
    <property type="entry name" value="HIS_KIN"/>
    <property type="match status" value="1"/>
</dbReference>
<evidence type="ECO:0000256" key="16">
    <source>
        <dbReference type="PROSITE-ProRule" id="PRU00169"/>
    </source>
</evidence>
<dbReference type="SMART" id="SM00448">
    <property type="entry name" value="REC"/>
    <property type="match status" value="1"/>
</dbReference>
<dbReference type="PANTHER" id="PTHR43047">
    <property type="entry name" value="TWO-COMPONENT HISTIDINE PROTEIN KINASE"/>
    <property type="match status" value="1"/>
</dbReference>
<dbReference type="InterPro" id="IPR003594">
    <property type="entry name" value="HATPase_dom"/>
</dbReference>
<keyword evidence="22" id="KW-1185">Reference proteome</keyword>
<dbReference type="SUPFAM" id="SSF55874">
    <property type="entry name" value="ATPase domain of HSP90 chaperone/DNA topoisomerase II/histidine kinase"/>
    <property type="match status" value="1"/>
</dbReference>
<dbReference type="Proteomes" id="UP001169719">
    <property type="component" value="Unassembled WGS sequence"/>
</dbReference>
<evidence type="ECO:0000256" key="1">
    <source>
        <dbReference type="ARBA" id="ARBA00000085"/>
    </source>
</evidence>
<evidence type="ECO:0000256" key="15">
    <source>
        <dbReference type="PROSITE-ProRule" id="PRU00110"/>
    </source>
</evidence>
<dbReference type="Gene3D" id="3.40.50.2300">
    <property type="match status" value="1"/>
</dbReference>
<evidence type="ECO:0000256" key="6">
    <source>
        <dbReference type="ARBA" id="ARBA00022553"/>
    </source>
</evidence>
<dbReference type="SUPFAM" id="SSF53850">
    <property type="entry name" value="Periplasmic binding protein-like II"/>
    <property type="match status" value="2"/>
</dbReference>
<dbReference type="InterPro" id="IPR001789">
    <property type="entry name" value="Sig_transdc_resp-reg_receiver"/>
</dbReference>
<feature type="transmembrane region" description="Helical" evidence="17">
    <location>
        <begin position="501"/>
        <end position="526"/>
    </location>
</feature>
<feature type="domain" description="Response regulatory" evidence="19">
    <location>
        <begin position="1002"/>
        <end position="1121"/>
    </location>
</feature>
<keyword evidence="6 16" id="KW-0597">Phosphoprotein</keyword>
<dbReference type="InterPro" id="IPR011006">
    <property type="entry name" value="CheY-like_superfamily"/>
</dbReference>
<dbReference type="CDD" id="cd00088">
    <property type="entry name" value="HPT"/>
    <property type="match status" value="1"/>
</dbReference>
<evidence type="ECO:0000313" key="21">
    <source>
        <dbReference type="EMBL" id="MDN2481919.1"/>
    </source>
</evidence>
<evidence type="ECO:0000256" key="12">
    <source>
        <dbReference type="ARBA" id="ARBA00022989"/>
    </source>
</evidence>
<name>A0ABT7Y1J3_9VIBR</name>
<comment type="caution">
    <text evidence="21">The sequence shown here is derived from an EMBL/GenBank/DDBJ whole genome shotgun (WGS) entry which is preliminary data.</text>
</comment>
<evidence type="ECO:0000256" key="2">
    <source>
        <dbReference type="ARBA" id="ARBA00004429"/>
    </source>
</evidence>
<reference evidence="21" key="1">
    <citation type="submission" date="2024-05" db="EMBL/GenBank/DDBJ databases">
        <title>Genome Sequences of Four Agar- Degrading Marine Bacteria.</title>
        <authorList>
            <person name="Phillips E.K."/>
            <person name="Shaffer J.C."/>
            <person name="Henson M.W."/>
            <person name="Temperton B."/>
            <person name="Thrash C.J."/>
            <person name="Martin M.O."/>
        </authorList>
    </citation>
    <scope>NUCLEOTIDE SEQUENCE</scope>
    <source>
        <strain evidence="21">EKP203</strain>
    </source>
</reference>
<dbReference type="SMART" id="SM00387">
    <property type="entry name" value="HATPase_c"/>
    <property type="match status" value="1"/>
</dbReference>
<dbReference type="SUPFAM" id="SSF47226">
    <property type="entry name" value="Histidine-containing phosphotransfer domain, HPT domain"/>
    <property type="match status" value="1"/>
</dbReference>
<keyword evidence="13" id="KW-0902">Two-component regulatory system</keyword>
<keyword evidence="14 17" id="KW-0472">Membrane</keyword>
<comment type="subcellular location">
    <subcellularLocation>
        <location evidence="2">Cell inner membrane</location>
        <topology evidence="2">Multi-pass membrane protein</topology>
    </subcellularLocation>
</comment>
<evidence type="ECO:0000256" key="8">
    <source>
        <dbReference type="ARBA" id="ARBA00022692"/>
    </source>
</evidence>
<protein>
    <recommendedName>
        <fullName evidence="3">histidine kinase</fullName>
        <ecNumber evidence="3">2.7.13.3</ecNumber>
    </recommendedName>
</protein>
<dbReference type="SUPFAM" id="SSF52172">
    <property type="entry name" value="CheY-like"/>
    <property type="match status" value="1"/>
</dbReference>
<evidence type="ECO:0000256" key="13">
    <source>
        <dbReference type="ARBA" id="ARBA00023012"/>
    </source>
</evidence>
<dbReference type="PROSITE" id="PS50110">
    <property type="entry name" value="RESPONSE_REGULATORY"/>
    <property type="match status" value="1"/>
</dbReference>
<evidence type="ECO:0000259" key="19">
    <source>
        <dbReference type="PROSITE" id="PS50110"/>
    </source>
</evidence>
<evidence type="ECO:0000256" key="3">
    <source>
        <dbReference type="ARBA" id="ARBA00012438"/>
    </source>
</evidence>
<dbReference type="Pfam" id="PF02518">
    <property type="entry name" value="HATPase_c"/>
    <property type="match status" value="1"/>
</dbReference>
<evidence type="ECO:0000259" key="18">
    <source>
        <dbReference type="PROSITE" id="PS50109"/>
    </source>
</evidence>
<feature type="domain" description="Histidine kinase" evidence="18">
    <location>
        <begin position="681"/>
        <end position="897"/>
    </location>
</feature>
<dbReference type="Pfam" id="PF00512">
    <property type="entry name" value="HisKA"/>
    <property type="match status" value="1"/>
</dbReference>
<dbReference type="EMBL" id="JAUEOZ010000001">
    <property type="protein sequence ID" value="MDN2481919.1"/>
    <property type="molecule type" value="Genomic_DNA"/>
</dbReference>
<dbReference type="SUPFAM" id="SSF47384">
    <property type="entry name" value="Homodimeric domain of signal transducing histidine kinase"/>
    <property type="match status" value="1"/>
</dbReference>
<keyword evidence="7" id="KW-0808">Transferase</keyword>
<keyword evidence="11" id="KW-0547">Nucleotide-binding</keyword>
<evidence type="ECO:0000256" key="17">
    <source>
        <dbReference type="SAM" id="Phobius"/>
    </source>
</evidence>
<keyword evidence="5" id="KW-0997">Cell inner membrane</keyword>
<dbReference type="CDD" id="cd17546">
    <property type="entry name" value="REC_hyHK_CKI1_RcsC-like"/>
    <property type="match status" value="1"/>
</dbReference>
<dbReference type="CDD" id="cd16922">
    <property type="entry name" value="HATPase_EvgS-ArcB-TorS-like"/>
    <property type="match status" value="1"/>
</dbReference>
<dbReference type="SMART" id="SM00388">
    <property type="entry name" value="HisKA"/>
    <property type="match status" value="1"/>
</dbReference>
<keyword evidence="9" id="KW-0418">Kinase</keyword>
<dbReference type="InterPro" id="IPR008207">
    <property type="entry name" value="Sig_transdc_His_kin_Hpt_dom"/>
</dbReference>
<dbReference type="PRINTS" id="PR00344">
    <property type="entry name" value="BCTRLSENSOR"/>
</dbReference>
<evidence type="ECO:0000256" key="14">
    <source>
        <dbReference type="ARBA" id="ARBA00023136"/>
    </source>
</evidence>
<dbReference type="CDD" id="cd00082">
    <property type="entry name" value="HisKA"/>
    <property type="match status" value="1"/>
</dbReference>
<feature type="modified residue" description="Phosphohistidine" evidence="15">
    <location>
        <position position="1197"/>
    </location>
</feature>
<keyword evidence="11" id="KW-0067">ATP-binding</keyword>
<dbReference type="SMART" id="SM00062">
    <property type="entry name" value="PBPb"/>
    <property type="match status" value="1"/>
</dbReference>